<dbReference type="GO" id="GO:0016020">
    <property type="term" value="C:membrane"/>
    <property type="evidence" value="ECO:0007669"/>
    <property type="project" value="UniProtKB-SubCell"/>
</dbReference>
<dbReference type="Proteomes" id="UP000494163">
    <property type="component" value="Chromosome X"/>
</dbReference>
<dbReference type="InterPro" id="IPR030417">
    <property type="entry name" value="MS4A"/>
</dbReference>
<dbReference type="STRING" id="30019.A0A0M4END5"/>
<dbReference type="OrthoDB" id="7733275at2759"/>
<dbReference type="PANTHER" id="PTHR23320:SF165">
    <property type="entry name" value="MARVEL DOMAIN-CONTAINING PROTEIN"/>
    <property type="match status" value="1"/>
</dbReference>
<feature type="region of interest" description="Disordered" evidence="6">
    <location>
        <begin position="577"/>
        <end position="624"/>
    </location>
</feature>
<evidence type="ECO:0000256" key="6">
    <source>
        <dbReference type="SAM" id="MobiDB-lite"/>
    </source>
</evidence>
<protein>
    <submittedName>
        <fullName evidence="8">S6kII</fullName>
    </submittedName>
</protein>
<organism evidence="8 9">
    <name type="scientific">Drosophila busckii</name>
    <name type="common">Fruit fly</name>
    <dbReference type="NCBI Taxonomy" id="30019"/>
    <lineage>
        <taxon>Eukaryota</taxon>
        <taxon>Metazoa</taxon>
        <taxon>Ecdysozoa</taxon>
        <taxon>Arthropoda</taxon>
        <taxon>Hexapoda</taxon>
        <taxon>Insecta</taxon>
        <taxon>Pterygota</taxon>
        <taxon>Neoptera</taxon>
        <taxon>Endopterygota</taxon>
        <taxon>Diptera</taxon>
        <taxon>Brachycera</taxon>
        <taxon>Muscomorpha</taxon>
        <taxon>Ephydroidea</taxon>
        <taxon>Drosophilidae</taxon>
        <taxon>Drosophila</taxon>
    </lineage>
</organism>
<feature type="compositionally biased region" description="Low complexity" evidence="6">
    <location>
        <begin position="1"/>
        <end position="12"/>
    </location>
</feature>
<comment type="similarity">
    <text evidence="2">Belongs to the MS4A family.</text>
</comment>
<feature type="compositionally biased region" description="Polar residues" evidence="6">
    <location>
        <begin position="577"/>
        <end position="587"/>
    </location>
</feature>
<dbReference type="PANTHER" id="PTHR23320">
    <property type="entry name" value="MEMBRANE-SPANNING 4-DOMAINS SUBFAMILY A MS4A -RELATED"/>
    <property type="match status" value="1"/>
</dbReference>
<dbReference type="Pfam" id="PF04103">
    <property type="entry name" value="CD20"/>
    <property type="match status" value="1"/>
</dbReference>
<keyword evidence="9" id="KW-1185">Reference proteome</keyword>
<evidence type="ECO:0000313" key="9">
    <source>
        <dbReference type="Proteomes" id="UP000494163"/>
    </source>
</evidence>
<dbReference type="OMA" id="DKDVETH"/>
<feature type="region of interest" description="Disordered" evidence="6">
    <location>
        <begin position="87"/>
        <end position="106"/>
    </location>
</feature>
<accession>A0A0M4END5</accession>
<feature type="transmembrane region" description="Helical" evidence="7">
    <location>
        <begin position="276"/>
        <end position="298"/>
    </location>
</feature>
<evidence type="ECO:0000313" key="8">
    <source>
        <dbReference type="EMBL" id="ALC49458.1"/>
    </source>
</evidence>
<proteinExistence type="inferred from homology"/>
<evidence type="ECO:0000256" key="5">
    <source>
        <dbReference type="ARBA" id="ARBA00023136"/>
    </source>
</evidence>
<evidence type="ECO:0000256" key="2">
    <source>
        <dbReference type="ARBA" id="ARBA00009565"/>
    </source>
</evidence>
<evidence type="ECO:0000256" key="4">
    <source>
        <dbReference type="ARBA" id="ARBA00022989"/>
    </source>
</evidence>
<gene>
    <name evidence="8" type="ORF">Dbus_chrXg1314</name>
</gene>
<dbReference type="EMBL" id="CP012528">
    <property type="protein sequence ID" value="ALC49458.1"/>
    <property type="molecule type" value="Genomic_DNA"/>
</dbReference>
<keyword evidence="4 7" id="KW-1133">Transmembrane helix</keyword>
<evidence type="ECO:0000256" key="3">
    <source>
        <dbReference type="ARBA" id="ARBA00022692"/>
    </source>
</evidence>
<sequence length="631" mass="67427">MNNSNMSENNNNGTHLAVSNGEFNGRHSASPARTIDSHDSTTGSMDTIVDRSLNREEVLQVANTIEQSTNATNAGGSLTNSQIAMLQQQNKQHEQQLDPEQDQDVARQHLDAQSHIYSSPVYDEKPTPPLKLTAATLLANALQTDQLNSASDSGKKPKLISHDEFKQQLEEAMATRSPAGAMQAKSAASNTIDSRISKKQRCPPEFIKYKEGSGSSDGAAEGSTLSAKLRRKRRASNECCSAFPLQIVLGTLQLVLAISLVALGSLLIVRDAALSMAGCGIWTGLIAAVTGSLGVVSMRKTQTAFLALSLVCIASSTLALAISGVGLSRDLNRMAEQKGEQFDLMNANSEVSAACGLIFALFLHFVVSIVSVYRCALQICTKSQHSELRDVIIKSNASGLALDQQKVEQYIKAMSLSGSDKVNNEKLAAMWMYATHMGSLPPRKETPSGRSIMLIPATAAGNGLAPPPPTRLPPAPPGMLLSVPAPPPQYRGMTLPYMRPGSVLYAHPASLAGTYRTHKSTKSAELNGQRRRRRAGKTDANRRQRRKSEADMLDGAPNFQYNGLDRAIADSFLARQEQSQTGSHIDYSSSTSSANSEAYAHQQATAGGSGGGGGNSRSSSKAKIVCRDVVM</sequence>
<feature type="compositionally biased region" description="Basic and acidic residues" evidence="6">
    <location>
        <begin position="536"/>
        <end position="550"/>
    </location>
</feature>
<feature type="region of interest" description="Disordered" evidence="6">
    <location>
        <begin position="176"/>
        <end position="195"/>
    </location>
</feature>
<feature type="region of interest" description="Disordered" evidence="6">
    <location>
        <begin position="1"/>
        <end position="45"/>
    </location>
</feature>
<dbReference type="AlphaFoldDB" id="A0A0M4END5"/>
<comment type="subcellular location">
    <subcellularLocation>
        <location evidence="1">Membrane</location>
        <topology evidence="1">Multi-pass membrane protein</topology>
    </subcellularLocation>
</comment>
<feature type="transmembrane region" description="Helical" evidence="7">
    <location>
        <begin position="349"/>
        <end position="373"/>
    </location>
</feature>
<evidence type="ECO:0000256" key="1">
    <source>
        <dbReference type="ARBA" id="ARBA00004141"/>
    </source>
</evidence>
<feature type="region of interest" description="Disordered" evidence="6">
    <location>
        <begin position="514"/>
        <end position="559"/>
    </location>
</feature>
<name>A0A0M4END5_DROBS</name>
<keyword evidence="5 7" id="KW-0472">Membrane</keyword>
<reference evidence="8 9" key="1">
    <citation type="submission" date="2015-08" db="EMBL/GenBank/DDBJ databases">
        <title>Ancestral chromatin configuration constrains chromatin evolution on differentiating sex chromosomes in Drosophila.</title>
        <authorList>
            <person name="Zhou Q."/>
            <person name="Bachtrog D."/>
        </authorList>
    </citation>
    <scope>NUCLEOTIDE SEQUENCE [LARGE SCALE GENOMIC DNA]</scope>
    <source>
        <tissue evidence="8">Whole larvae</tissue>
    </source>
</reference>
<evidence type="ECO:0000256" key="7">
    <source>
        <dbReference type="SAM" id="Phobius"/>
    </source>
</evidence>
<feature type="transmembrane region" description="Helical" evidence="7">
    <location>
        <begin position="304"/>
        <end position="328"/>
    </location>
</feature>
<keyword evidence="3 7" id="KW-0812">Transmembrane</keyword>
<dbReference type="InterPro" id="IPR007237">
    <property type="entry name" value="CD20-like"/>
</dbReference>
<feature type="transmembrane region" description="Helical" evidence="7">
    <location>
        <begin position="243"/>
        <end position="269"/>
    </location>
</feature>